<comment type="catalytic activity">
    <reaction evidence="12">
        <text>Ni(2+)(out) + ATP + H2O = Ni(2+)(in) + ADP + phosphate + H(+)</text>
        <dbReference type="Rhea" id="RHEA:15557"/>
        <dbReference type="ChEBI" id="CHEBI:15377"/>
        <dbReference type="ChEBI" id="CHEBI:15378"/>
        <dbReference type="ChEBI" id="CHEBI:30616"/>
        <dbReference type="ChEBI" id="CHEBI:43474"/>
        <dbReference type="ChEBI" id="CHEBI:49786"/>
        <dbReference type="ChEBI" id="CHEBI:456216"/>
        <dbReference type="EC" id="7.2.2.11"/>
    </reaction>
    <physiologicalReaction direction="left-to-right" evidence="12">
        <dbReference type="Rhea" id="RHEA:15558"/>
    </physiologicalReaction>
</comment>
<evidence type="ECO:0000313" key="14">
    <source>
        <dbReference type="EMBL" id="MCZ3365326.1"/>
    </source>
</evidence>
<dbReference type="InterPro" id="IPR013563">
    <property type="entry name" value="Oligopep_ABC_C"/>
</dbReference>
<dbReference type="Proteomes" id="UP001068021">
    <property type="component" value="Unassembled WGS sequence"/>
</dbReference>
<evidence type="ECO:0000256" key="7">
    <source>
        <dbReference type="ARBA" id="ARBA00023065"/>
    </source>
</evidence>
<evidence type="ECO:0000313" key="15">
    <source>
        <dbReference type="EMBL" id="MCZ3373077.1"/>
    </source>
</evidence>
<protein>
    <recommendedName>
        <fullName evidence="11">Nickel import system ATP-binding protein NikD</fullName>
        <ecNumber evidence="10">7.2.2.11</ecNumber>
    </recommendedName>
</protein>
<dbReference type="GO" id="GO:0005524">
    <property type="term" value="F:ATP binding"/>
    <property type="evidence" value="ECO:0007669"/>
    <property type="project" value="UniProtKB-KW"/>
</dbReference>
<evidence type="ECO:0000256" key="8">
    <source>
        <dbReference type="ARBA" id="ARBA00023136"/>
    </source>
</evidence>
<keyword evidence="2" id="KW-0813">Transport</keyword>
<comment type="caution">
    <text evidence="14">The sequence shown here is derived from an EMBL/GenBank/DDBJ whole genome shotgun (WGS) entry which is preliminary data.</text>
</comment>
<name>A0A9E4ZUN3_9EURY</name>
<keyword evidence="8" id="KW-0472">Membrane</keyword>
<dbReference type="RefSeq" id="WP_084689150.1">
    <property type="nucleotide sequence ID" value="NZ_JAPVER010000020.1"/>
</dbReference>
<dbReference type="Pfam" id="PF00005">
    <property type="entry name" value="ABC_tran"/>
    <property type="match status" value="1"/>
</dbReference>
<reference evidence="14" key="1">
    <citation type="submission" date="2022-12" db="EMBL/GenBank/DDBJ databases">
        <title>Reclassification of two methanogenic archaea species isolated from the Kolyma lowland permafrost.</title>
        <authorList>
            <person name="Trubitsyn V.E."/>
            <person name="Rivkina E.M."/>
            <person name="Shcherbakova V.A."/>
        </authorList>
    </citation>
    <scope>NUCLEOTIDE SEQUENCE</scope>
    <source>
        <strain evidence="14">M2</strain>
        <strain evidence="15">MK4</strain>
    </source>
</reference>
<dbReference type="Pfam" id="PF08352">
    <property type="entry name" value="oligo_HPY"/>
    <property type="match status" value="1"/>
</dbReference>
<dbReference type="Gene3D" id="3.40.50.300">
    <property type="entry name" value="P-loop containing nucleotide triphosphate hydrolases"/>
    <property type="match status" value="1"/>
</dbReference>
<accession>A0A9E4ZUN3</accession>
<keyword evidence="3" id="KW-1003">Cell membrane</keyword>
<keyword evidence="5 14" id="KW-0067">ATP-binding</keyword>
<dbReference type="GO" id="GO:0016887">
    <property type="term" value="F:ATP hydrolysis activity"/>
    <property type="evidence" value="ECO:0007669"/>
    <property type="project" value="InterPro"/>
</dbReference>
<dbReference type="EMBL" id="JAPVES010000030">
    <property type="protein sequence ID" value="MCZ3373077.1"/>
    <property type="molecule type" value="Genomic_DNA"/>
</dbReference>
<gene>
    <name evidence="15" type="ORF">O3H35_10580</name>
    <name evidence="14" type="ORF">O3H54_05480</name>
</gene>
<comment type="subcellular location">
    <subcellularLocation>
        <location evidence="1">Cell membrane</location>
        <topology evidence="1">Peripheral membrane protein</topology>
    </subcellularLocation>
</comment>
<dbReference type="PROSITE" id="PS00211">
    <property type="entry name" value="ABC_TRANSPORTER_1"/>
    <property type="match status" value="1"/>
</dbReference>
<dbReference type="InterPro" id="IPR003593">
    <property type="entry name" value="AAA+_ATPase"/>
</dbReference>
<dbReference type="NCBIfam" id="TIGR01727">
    <property type="entry name" value="oligo_HPY"/>
    <property type="match status" value="1"/>
</dbReference>
<evidence type="ECO:0000256" key="11">
    <source>
        <dbReference type="ARBA" id="ARBA00044143"/>
    </source>
</evidence>
<evidence type="ECO:0000256" key="2">
    <source>
        <dbReference type="ARBA" id="ARBA00022448"/>
    </source>
</evidence>
<evidence type="ECO:0000313" key="16">
    <source>
        <dbReference type="Proteomes" id="UP001068021"/>
    </source>
</evidence>
<dbReference type="SUPFAM" id="SSF52540">
    <property type="entry name" value="P-loop containing nucleoside triphosphate hydrolases"/>
    <property type="match status" value="1"/>
</dbReference>
<keyword evidence="16" id="KW-1185">Reference proteome</keyword>
<feature type="domain" description="ABC transporter" evidence="13">
    <location>
        <begin position="50"/>
        <end position="294"/>
    </location>
</feature>
<dbReference type="InterPro" id="IPR050388">
    <property type="entry name" value="ABC_Ni/Peptide_Import"/>
</dbReference>
<dbReference type="EMBL" id="JAPVER010000020">
    <property type="protein sequence ID" value="MCZ3365326.1"/>
    <property type="molecule type" value="Genomic_DNA"/>
</dbReference>
<dbReference type="InterPro" id="IPR027417">
    <property type="entry name" value="P-loop_NTPase"/>
</dbReference>
<evidence type="ECO:0000256" key="1">
    <source>
        <dbReference type="ARBA" id="ARBA00004202"/>
    </source>
</evidence>
<comment type="subunit">
    <text evidence="9">The complex is composed of two ATP-binding proteins (NikD and NikE), two transmembrane proteins (NikB and NikC) and a solute-binding protein (NikA).</text>
</comment>
<dbReference type="GO" id="GO:0005886">
    <property type="term" value="C:plasma membrane"/>
    <property type="evidence" value="ECO:0007669"/>
    <property type="project" value="UniProtKB-SubCell"/>
</dbReference>
<dbReference type="SMART" id="SM00382">
    <property type="entry name" value="AAA"/>
    <property type="match status" value="1"/>
</dbReference>
<sequence length="383" mass="42664">MENKVEINIEEDFSTEIGIANKFNSETSVILNKKLLNINDEEKNKGEILLKVENISLSFIQYTSGLRQTKLNVISNLSLEARRGEITAVVGSSGSGKSLLAHAILGILPTNAALNGKIEYNGQELTQSKKEELRGKEIALVPQSINYLDPLMKISDQVIGDVEEEDKKLMKNIQRKIFRRYDLKPEVDKMFPHELSGGMARRVLVSTAVISSAKLIIADEPTPGLDEKTLDETLNYFKEMADKGCAVILITHDIEAALKISDKIAVFYAGTVLELANVEDFSGAGENLRHPYTQALWSALPQNGFHEIGGHQPMQDEIIEGCVFYERCSRRNDLCSTSTPPLKEINRGMVRCNNTAQKEENFNETPVFYDTEGDVIIKEVKGV</sequence>
<evidence type="ECO:0000256" key="12">
    <source>
        <dbReference type="ARBA" id="ARBA00048610"/>
    </source>
</evidence>
<dbReference type="InterPro" id="IPR017871">
    <property type="entry name" value="ABC_transporter-like_CS"/>
</dbReference>
<keyword evidence="4" id="KW-0547">Nucleotide-binding</keyword>
<dbReference type="PANTHER" id="PTHR43297:SF13">
    <property type="entry name" value="NICKEL ABC TRANSPORTER, ATP-BINDING PROTEIN"/>
    <property type="match status" value="1"/>
</dbReference>
<keyword evidence="7" id="KW-0406">Ion transport</keyword>
<dbReference type="EC" id="7.2.2.11" evidence="10"/>
<evidence type="ECO:0000256" key="6">
    <source>
        <dbReference type="ARBA" id="ARBA00022967"/>
    </source>
</evidence>
<evidence type="ECO:0000256" key="9">
    <source>
        <dbReference type="ARBA" id="ARBA00038669"/>
    </source>
</evidence>
<proteinExistence type="predicted"/>
<dbReference type="GO" id="GO:0015413">
    <property type="term" value="F:ABC-type nickel transporter activity"/>
    <property type="evidence" value="ECO:0007669"/>
    <property type="project" value="UniProtKB-EC"/>
</dbReference>
<evidence type="ECO:0000256" key="5">
    <source>
        <dbReference type="ARBA" id="ARBA00022840"/>
    </source>
</evidence>
<evidence type="ECO:0000256" key="10">
    <source>
        <dbReference type="ARBA" id="ARBA00039098"/>
    </source>
</evidence>
<dbReference type="PROSITE" id="PS50893">
    <property type="entry name" value="ABC_TRANSPORTER_2"/>
    <property type="match status" value="1"/>
</dbReference>
<dbReference type="AlphaFoldDB" id="A0A9E4ZUN3"/>
<evidence type="ECO:0000259" key="13">
    <source>
        <dbReference type="PROSITE" id="PS50893"/>
    </source>
</evidence>
<evidence type="ECO:0000256" key="4">
    <source>
        <dbReference type="ARBA" id="ARBA00022741"/>
    </source>
</evidence>
<keyword evidence="6" id="KW-1278">Translocase</keyword>
<dbReference type="Proteomes" id="UP001074446">
    <property type="component" value="Unassembled WGS sequence"/>
</dbReference>
<dbReference type="InterPro" id="IPR003439">
    <property type="entry name" value="ABC_transporter-like_ATP-bd"/>
</dbReference>
<evidence type="ECO:0000256" key="3">
    <source>
        <dbReference type="ARBA" id="ARBA00022475"/>
    </source>
</evidence>
<dbReference type="PANTHER" id="PTHR43297">
    <property type="entry name" value="OLIGOPEPTIDE TRANSPORT ATP-BINDING PROTEIN APPD"/>
    <property type="match status" value="1"/>
</dbReference>
<dbReference type="GO" id="GO:0015833">
    <property type="term" value="P:peptide transport"/>
    <property type="evidence" value="ECO:0007669"/>
    <property type="project" value="InterPro"/>
</dbReference>
<organism evidence="14 16">
    <name type="scientific">Methanobacterium veterum</name>
    <dbReference type="NCBI Taxonomy" id="408577"/>
    <lineage>
        <taxon>Archaea</taxon>
        <taxon>Methanobacteriati</taxon>
        <taxon>Methanobacteriota</taxon>
        <taxon>Methanomada group</taxon>
        <taxon>Methanobacteria</taxon>
        <taxon>Methanobacteriales</taxon>
        <taxon>Methanobacteriaceae</taxon>
        <taxon>Methanobacterium</taxon>
    </lineage>
</organism>